<evidence type="ECO:0000313" key="9">
    <source>
        <dbReference type="EMBL" id="NHF60164.1"/>
    </source>
</evidence>
<dbReference type="RefSeq" id="WP_152574659.1">
    <property type="nucleotide sequence ID" value="NZ_VIKU02000003.1"/>
</dbReference>
<reference evidence="9" key="2">
    <citation type="submission" date="2020-03" db="EMBL/GenBank/DDBJ databases">
        <title>Flavobacteriaceae bacterium strain TP-CH-4, a member of the family Flavobacteriaceae isolated from a deep-sea seamount.</title>
        <authorList>
            <person name="Zhang D.-C."/>
        </authorList>
    </citation>
    <scope>NUCLEOTIDE SEQUENCE</scope>
    <source>
        <strain evidence="9">TP-CH-4</strain>
    </source>
</reference>
<evidence type="ECO:0000256" key="2">
    <source>
        <dbReference type="ARBA" id="ARBA00022670"/>
    </source>
</evidence>
<keyword evidence="10" id="KW-1185">Reference proteome</keyword>
<evidence type="ECO:0000256" key="7">
    <source>
        <dbReference type="ARBA" id="ARBA00023239"/>
    </source>
</evidence>
<dbReference type="PANTHER" id="PTHR13604">
    <property type="entry name" value="DC12-RELATED"/>
    <property type="match status" value="1"/>
</dbReference>
<dbReference type="GO" id="GO:0106300">
    <property type="term" value="P:protein-DNA covalent cross-linking repair"/>
    <property type="evidence" value="ECO:0007669"/>
    <property type="project" value="InterPro"/>
</dbReference>
<accession>A0A967ATM2</accession>
<keyword evidence="6" id="KW-0238">DNA-binding</keyword>
<evidence type="ECO:0000313" key="10">
    <source>
        <dbReference type="Proteomes" id="UP000707206"/>
    </source>
</evidence>
<keyword evidence="7" id="KW-0456">Lyase</keyword>
<keyword evidence="3" id="KW-0227">DNA damage</keyword>
<evidence type="ECO:0000256" key="1">
    <source>
        <dbReference type="ARBA" id="ARBA00008136"/>
    </source>
</evidence>
<dbReference type="EC" id="3.4.-.-" evidence="8"/>
<dbReference type="InterPro" id="IPR003738">
    <property type="entry name" value="SRAP"/>
</dbReference>
<evidence type="ECO:0000256" key="8">
    <source>
        <dbReference type="RuleBase" id="RU364100"/>
    </source>
</evidence>
<keyword evidence="2 8" id="KW-0645">Protease</keyword>
<dbReference type="InterPro" id="IPR036590">
    <property type="entry name" value="SRAP-like"/>
</dbReference>
<keyword evidence="5" id="KW-0190">Covalent protein-DNA linkage</keyword>
<comment type="similarity">
    <text evidence="1 8">Belongs to the SOS response-associated peptidase family.</text>
</comment>
<keyword evidence="4 8" id="KW-0378">Hydrolase</keyword>
<comment type="caution">
    <text evidence="9">The sequence shown here is derived from an EMBL/GenBank/DDBJ whole genome shotgun (WGS) entry which is preliminary data.</text>
</comment>
<dbReference type="SUPFAM" id="SSF143081">
    <property type="entry name" value="BB1717-like"/>
    <property type="match status" value="1"/>
</dbReference>
<dbReference type="GO" id="GO:0008233">
    <property type="term" value="F:peptidase activity"/>
    <property type="evidence" value="ECO:0007669"/>
    <property type="project" value="UniProtKB-KW"/>
</dbReference>
<dbReference type="GO" id="GO:0006508">
    <property type="term" value="P:proteolysis"/>
    <property type="evidence" value="ECO:0007669"/>
    <property type="project" value="UniProtKB-KW"/>
</dbReference>
<evidence type="ECO:0000256" key="3">
    <source>
        <dbReference type="ARBA" id="ARBA00022763"/>
    </source>
</evidence>
<dbReference type="Proteomes" id="UP000707206">
    <property type="component" value="Unassembled WGS sequence"/>
</dbReference>
<name>A0A967ATM2_9FLAO</name>
<proteinExistence type="inferred from homology"/>
<organism evidence="9 10">
    <name type="scientific">Pelagihabitans pacificus</name>
    <dbReference type="NCBI Taxonomy" id="2696054"/>
    <lineage>
        <taxon>Bacteria</taxon>
        <taxon>Pseudomonadati</taxon>
        <taxon>Bacteroidota</taxon>
        <taxon>Flavobacteriia</taxon>
        <taxon>Flavobacteriales</taxon>
        <taxon>Flavobacteriaceae</taxon>
        <taxon>Pelagihabitans</taxon>
    </lineage>
</organism>
<gene>
    <name evidence="9" type="ORF">FK220_012470</name>
</gene>
<dbReference type="GO" id="GO:0016829">
    <property type="term" value="F:lyase activity"/>
    <property type="evidence" value="ECO:0007669"/>
    <property type="project" value="UniProtKB-KW"/>
</dbReference>
<dbReference type="GO" id="GO:0003697">
    <property type="term" value="F:single-stranded DNA binding"/>
    <property type="evidence" value="ECO:0007669"/>
    <property type="project" value="InterPro"/>
</dbReference>
<evidence type="ECO:0000256" key="4">
    <source>
        <dbReference type="ARBA" id="ARBA00022801"/>
    </source>
</evidence>
<dbReference type="Pfam" id="PF02586">
    <property type="entry name" value="SRAP"/>
    <property type="match status" value="1"/>
</dbReference>
<evidence type="ECO:0000256" key="6">
    <source>
        <dbReference type="ARBA" id="ARBA00023125"/>
    </source>
</evidence>
<protein>
    <recommendedName>
        <fullName evidence="8">Abasic site processing protein</fullName>
        <ecNumber evidence="8">3.4.-.-</ecNumber>
    </recommendedName>
</protein>
<sequence>MCYDVKAQLETQLNRAIRDGDVHAIREIKEKLAPLTDLPIYHSSGFKHPKLLVYTNESPNVPVVSQWGLGPYWAFDKEKLYKAWNKTLNARGEDMFETKSFKSSAKSKRCIIQVDGFYEHMDYKGKKYPHFIYRKDGQPLSLGGLWREWKDKETGETLHTFAIVTTRANSLMEEIHNKPAASQEPRMPVILPEELEDKWLSDYDEELVENAIAELLEPFPAEEMVAHTVGRIRGKEYKGNIDSIDEKVVYPELNQQELF</sequence>
<dbReference type="Gene3D" id="3.90.1680.10">
    <property type="entry name" value="SOS response associated peptidase-like"/>
    <property type="match status" value="1"/>
</dbReference>
<reference evidence="9" key="1">
    <citation type="submission" date="2019-07" db="EMBL/GenBank/DDBJ databases">
        <authorList>
            <person name="De-Chao Zhang Q."/>
        </authorList>
    </citation>
    <scope>NUCLEOTIDE SEQUENCE</scope>
    <source>
        <strain evidence="9">TP-CH-4</strain>
    </source>
</reference>
<dbReference type="AlphaFoldDB" id="A0A967ATM2"/>
<evidence type="ECO:0000256" key="5">
    <source>
        <dbReference type="ARBA" id="ARBA00023124"/>
    </source>
</evidence>
<dbReference type="PANTHER" id="PTHR13604:SF0">
    <property type="entry name" value="ABASIC SITE PROCESSING PROTEIN HMCES"/>
    <property type="match status" value="1"/>
</dbReference>
<dbReference type="EMBL" id="VIKU02000003">
    <property type="protein sequence ID" value="NHF60164.1"/>
    <property type="molecule type" value="Genomic_DNA"/>
</dbReference>